<evidence type="ECO:0000313" key="6">
    <source>
        <dbReference type="Proteomes" id="UP000789375"/>
    </source>
</evidence>
<evidence type="ECO:0000259" key="4">
    <source>
        <dbReference type="Pfam" id="PF20147"/>
    </source>
</evidence>
<dbReference type="AlphaFoldDB" id="A0A9N9HXI3"/>
<reference evidence="5" key="1">
    <citation type="submission" date="2021-06" db="EMBL/GenBank/DDBJ databases">
        <authorList>
            <person name="Kallberg Y."/>
            <person name="Tangrot J."/>
            <person name="Rosling A."/>
        </authorList>
    </citation>
    <scope>NUCLEOTIDE SEQUENCE</scope>
    <source>
        <strain evidence="5">87-6 pot B 2015</strain>
    </source>
</reference>
<comment type="caution">
    <text evidence="5">The sequence shown here is derived from an EMBL/GenBank/DDBJ whole genome shotgun (WGS) entry which is preliminary data.</text>
</comment>
<comment type="subcellular location">
    <subcellularLocation>
        <location evidence="1">Host cell</location>
    </subcellularLocation>
    <subcellularLocation>
        <location evidence="2">Secreted</location>
    </subcellularLocation>
</comment>
<evidence type="ECO:0000256" key="3">
    <source>
        <dbReference type="ARBA" id="ARBA00022525"/>
    </source>
</evidence>
<dbReference type="EMBL" id="CAJVPP010010772">
    <property type="protein sequence ID" value="CAG8711726.1"/>
    <property type="molecule type" value="Genomic_DNA"/>
</dbReference>
<dbReference type="GO" id="GO:0005576">
    <property type="term" value="C:extracellular region"/>
    <property type="evidence" value="ECO:0007669"/>
    <property type="project" value="UniProtKB-SubCell"/>
</dbReference>
<accession>A0A9N9HXI3</accession>
<dbReference type="InterPro" id="IPR045379">
    <property type="entry name" value="Crinkler_N"/>
</dbReference>
<dbReference type="Proteomes" id="UP000789375">
    <property type="component" value="Unassembled WGS sequence"/>
</dbReference>
<sequence>MSTDTIELFCLIQENTVAQAFPLKIDQNESIGQLKEVIKVKKTSESNFFAANRIQLWKIQIQGDSDKELTKLILYKEEQLLLTRKVSSYFSEKPLDERYCRISRKDFYYKATLRGCCLYCGDRQFSTFTKFIQTARKKLDEQLKSYHFHELIINGMTYLEVCEKIYKMIFCNYDEVDDDVIFEEEVIEFPMTYDDETWCVCVVTRNLFRHKKIEKIRDQIIRFIPEEEGFVNAEILSQNPHDPLPTWKKVSKDLQKSFNEALDNKLGPSFCETHYNLVGMSTGYKRTQGKFTEIPAIILYVRQKSILRRGCVKFPDEIHEYLTDVVKACIATPCGFSAINYQSFQEEVKLGRV</sequence>
<protein>
    <submittedName>
        <fullName evidence="5">12634_t:CDS:1</fullName>
    </submittedName>
</protein>
<dbReference type="Pfam" id="PF20147">
    <property type="entry name" value="Crinkler"/>
    <property type="match status" value="1"/>
</dbReference>
<evidence type="ECO:0000256" key="2">
    <source>
        <dbReference type="ARBA" id="ARBA00004613"/>
    </source>
</evidence>
<gene>
    <name evidence="5" type="ORF">FMOSSE_LOCUS14368</name>
</gene>
<organism evidence="5 6">
    <name type="scientific">Funneliformis mosseae</name>
    <name type="common">Endomycorrhizal fungus</name>
    <name type="synonym">Glomus mosseae</name>
    <dbReference type="NCBI Taxonomy" id="27381"/>
    <lineage>
        <taxon>Eukaryota</taxon>
        <taxon>Fungi</taxon>
        <taxon>Fungi incertae sedis</taxon>
        <taxon>Mucoromycota</taxon>
        <taxon>Glomeromycotina</taxon>
        <taxon>Glomeromycetes</taxon>
        <taxon>Glomerales</taxon>
        <taxon>Glomeraceae</taxon>
        <taxon>Funneliformis</taxon>
    </lineage>
</organism>
<evidence type="ECO:0000256" key="1">
    <source>
        <dbReference type="ARBA" id="ARBA00004340"/>
    </source>
</evidence>
<keyword evidence="6" id="KW-1185">Reference proteome</keyword>
<proteinExistence type="predicted"/>
<keyword evidence="3" id="KW-0964">Secreted</keyword>
<name>A0A9N9HXI3_FUNMO</name>
<evidence type="ECO:0000313" key="5">
    <source>
        <dbReference type="EMBL" id="CAG8711726.1"/>
    </source>
</evidence>
<feature type="domain" description="Crinkler effector protein N-terminal" evidence="4">
    <location>
        <begin position="6"/>
        <end position="95"/>
    </location>
</feature>
<dbReference type="GO" id="GO:0043657">
    <property type="term" value="C:host cell"/>
    <property type="evidence" value="ECO:0007669"/>
    <property type="project" value="UniProtKB-SubCell"/>
</dbReference>